<feature type="domain" description="YspA cpYpsA-related SLOG" evidence="1">
    <location>
        <begin position="1"/>
        <end position="67"/>
    </location>
</feature>
<dbReference type="SUPFAM" id="SSF102405">
    <property type="entry name" value="MCP/YpsA-like"/>
    <property type="match status" value="1"/>
</dbReference>
<evidence type="ECO:0000313" key="2">
    <source>
        <dbReference type="EMBL" id="EAJ9198320.1"/>
    </source>
</evidence>
<accession>A0A644S9Y6</accession>
<reference evidence="2 3" key="1">
    <citation type="submission" date="2018-05" db="EMBL/GenBank/DDBJ databases">
        <authorList>
            <consortium name="PulseNet: The National Subtyping Network for Foodborne Disease Surveillance"/>
            <person name="Tarr C.L."/>
            <person name="Trees E."/>
            <person name="Katz L.S."/>
            <person name="Carleton-Romer H.A."/>
            <person name="Stroika S."/>
            <person name="Kucerova Z."/>
            <person name="Roache K.F."/>
            <person name="Sabol A.L."/>
            <person name="Besser J."/>
            <person name="Gerner-Smidt P."/>
        </authorList>
    </citation>
    <scope>NUCLEOTIDE SEQUENCE [LARGE SCALE GENOMIC DNA]</scope>
    <source>
        <strain evidence="2 3">PNUSAC001435</strain>
    </source>
</reference>
<dbReference type="EMBL" id="AACBVJ010000033">
    <property type="protein sequence ID" value="EAJ9198320.1"/>
    <property type="molecule type" value="Genomic_DNA"/>
</dbReference>
<protein>
    <submittedName>
        <fullName evidence="2">DUF2493 domain-containing protein</fullName>
    </submittedName>
</protein>
<gene>
    <name evidence="2" type="ORF">BZ274_09160</name>
</gene>
<organism evidence="2 3">
    <name type="scientific">Campylobacter coli</name>
    <dbReference type="NCBI Taxonomy" id="195"/>
    <lineage>
        <taxon>Bacteria</taxon>
        <taxon>Pseudomonadati</taxon>
        <taxon>Campylobacterota</taxon>
        <taxon>Epsilonproteobacteria</taxon>
        <taxon>Campylobacterales</taxon>
        <taxon>Campylobacteraceae</taxon>
        <taxon>Campylobacter</taxon>
    </lineage>
</organism>
<dbReference type="Pfam" id="PF10686">
    <property type="entry name" value="YAcAr"/>
    <property type="match status" value="1"/>
</dbReference>
<dbReference type="Gene3D" id="3.40.50.450">
    <property type="match status" value="1"/>
</dbReference>
<evidence type="ECO:0000313" key="3">
    <source>
        <dbReference type="Proteomes" id="UP000382436"/>
    </source>
</evidence>
<dbReference type="InterPro" id="IPR019627">
    <property type="entry name" value="YAcAr"/>
</dbReference>
<proteinExistence type="predicted"/>
<name>A0A644S9Y6_CAMCO</name>
<sequence length="121" mass="13705">MKLLVCGGRDYTDIEHFNKEMDNVFSLYQNQIDTIIEGGARGADNMAKNYALKNKINLVEVKADWQHFGKAAGPIRNQRMLSMLDSNDCVLAFWNGVSKGTKNMIEIARNKNIEVIIINIK</sequence>
<dbReference type="Proteomes" id="UP000382436">
    <property type="component" value="Unassembled WGS sequence"/>
</dbReference>
<comment type="caution">
    <text evidence="2">The sequence shown here is derived from an EMBL/GenBank/DDBJ whole genome shotgun (WGS) entry which is preliminary data.</text>
</comment>
<dbReference type="AlphaFoldDB" id="A0A644S9Y6"/>
<evidence type="ECO:0000259" key="1">
    <source>
        <dbReference type="Pfam" id="PF10686"/>
    </source>
</evidence>